<keyword evidence="1" id="KW-0472">Membrane</keyword>
<accession>A0AAE3NFJ0</accession>
<dbReference type="RefSeq" id="WP_247589159.1">
    <property type="nucleotide sequence ID" value="NZ_JABZEH010000002.1"/>
</dbReference>
<evidence type="ECO:0000313" key="3">
    <source>
        <dbReference type="Proteomes" id="UP001143674"/>
    </source>
</evidence>
<sequence>MPWAEWVRHARIHEKGTVPENTAGTIVVPYFRLKEGETMATVSISGLPALSLLAGFVAAATVPVWMGAQVVGAERATIPRAAAALGLAVLGSFLAMFVVGSAVFVVAPIICVVVFKYLLDSSFLGAFILMVISASGLWLAGKLFGAGFSVAA</sequence>
<organism evidence="2 3">
    <name type="scientific">Ralstonia solanacearum</name>
    <name type="common">Pseudomonas solanacearum</name>
    <dbReference type="NCBI Taxonomy" id="305"/>
    <lineage>
        <taxon>Bacteria</taxon>
        <taxon>Pseudomonadati</taxon>
        <taxon>Pseudomonadota</taxon>
        <taxon>Betaproteobacteria</taxon>
        <taxon>Burkholderiales</taxon>
        <taxon>Burkholderiaceae</taxon>
        <taxon>Ralstonia</taxon>
        <taxon>Ralstonia solanacearum species complex</taxon>
    </lineage>
</organism>
<feature type="transmembrane region" description="Helical" evidence="1">
    <location>
        <begin position="49"/>
        <end position="71"/>
    </location>
</feature>
<evidence type="ECO:0000256" key="1">
    <source>
        <dbReference type="SAM" id="Phobius"/>
    </source>
</evidence>
<dbReference type="AlphaFoldDB" id="A0AAE3NFJ0"/>
<feature type="transmembrane region" description="Helical" evidence="1">
    <location>
        <begin position="121"/>
        <end position="140"/>
    </location>
</feature>
<evidence type="ECO:0000313" key="2">
    <source>
        <dbReference type="EMBL" id="MDB0520846.1"/>
    </source>
</evidence>
<reference evidence="2" key="1">
    <citation type="submission" date="2021-09" db="EMBL/GenBank/DDBJ databases">
        <title>Genomic analysis of Ralstonia spp.</title>
        <authorList>
            <person name="Aburjaile F."/>
            <person name="Ariute J.C."/>
            <person name="Pais A.K.L."/>
            <person name="Albuquerque G.M.R."/>
            <person name="Silva A.M.F."/>
            <person name="Brenig B."/>
            <person name="Azevedo V."/>
            <person name="Matiuzzi M."/>
            <person name="Ramos R."/>
            <person name="Goes-Neto A."/>
            <person name="Soares S."/>
            <person name="Iseppon A.M.B."/>
            <person name="Souza E."/>
            <person name="Gama M."/>
        </authorList>
    </citation>
    <scope>NUCLEOTIDE SEQUENCE</scope>
    <source>
        <strain evidence="2">B4</strain>
    </source>
</reference>
<keyword evidence="1" id="KW-0812">Transmembrane</keyword>
<comment type="caution">
    <text evidence="2">The sequence shown here is derived from an EMBL/GenBank/DDBJ whole genome shotgun (WGS) entry which is preliminary data.</text>
</comment>
<gene>
    <name evidence="2" type="ORF">LBW55_04375</name>
</gene>
<proteinExistence type="predicted"/>
<name>A0AAE3NFJ0_RALSL</name>
<dbReference type="EMBL" id="JAIVEX010000002">
    <property type="protein sequence ID" value="MDB0520846.1"/>
    <property type="molecule type" value="Genomic_DNA"/>
</dbReference>
<evidence type="ECO:0008006" key="4">
    <source>
        <dbReference type="Google" id="ProtNLM"/>
    </source>
</evidence>
<dbReference type="Proteomes" id="UP001143674">
    <property type="component" value="Unassembled WGS sequence"/>
</dbReference>
<protein>
    <recommendedName>
        <fullName evidence="4">Transmembrane protein</fullName>
    </recommendedName>
</protein>
<feature type="transmembrane region" description="Helical" evidence="1">
    <location>
        <begin position="83"/>
        <end position="115"/>
    </location>
</feature>
<keyword evidence="1" id="KW-1133">Transmembrane helix</keyword>